<reference evidence="1 2" key="1">
    <citation type="submission" date="2009-08" db="EMBL/GenBank/DDBJ databases">
        <authorList>
            <person name="Qin X."/>
            <person name="Bachman B."/>
            <person name="Battles P."/>
            <person name="Bell A."/>
            <person name="Bess C."/>
            <person name="Bickham C."/>
            <person name="Chaboub L."/>
            <person name="Chen D."/>
            <person name="Coyle M."/>
            <person name="Deiros D.R."/>
            <person name="Dinh H."/>
            <person name="Forbes L."/>
            <person name="Fowler G."/>
            <person name="Francisco L."/>
            <person name="Fu Q."/>
            <person name="Gubbala S."/>
            <person name="Hale W."/>
            <person name="Han Y."/>
            <person name="Hemphill L."/>
            <person name="Highlander S.K."/>
            <person name="Hirani K."/>
            <person name="Hogues M."/>
            <person name="Jackson L."/>
            <person name="Jakkamsetti A."/>
            <person name="Javaid M."/>
            <person name="Jiang H."/>
            <person name="Korchina V."/>
            <person name="Kovar C."/>
            <person name="Lara F."/>
            <person name="Lee S."/>
            <person name="Mata R."/>
            <person name="Mathew T."/>
            <person name="Moen C."/>
            <person name="Morales K."/>
            <person name="Munidasa M."/>
            <person name="Nazareth L."/>
            <person name="Ngo R."/>
            <person name="Nguyen L."/>
            <person name="Okwuonu G."/>
            <person name="Ongeri F."/>
            <person name="Patil S."/>
            <person name="Petrosino J."/>
            <person name="Pham C."/>
            <person name="Pham P."/>
            <person name="Pu L.-L."/>
            <person name="Puazo M."/>
            <person name="Raj R."/>
            <person name="Reid J."/>
            <person name="Rouhana J."/>
            <person name="Saada N."/>
            <person name="Shang Y."/>
            <person name="Simmons D."/>
            <person name="Thornton R."/>
            <person name="Warren J."/>
            <person name="Weissenberger G."/>
            <person name="Zhang J."/>
            <person name="Zhang L."/>
            <person name="Zhou C."/>
            <person name="Zhu D."/>
            <person name="Muzny D."/>
            <person name="Worley K."/>
            <person name="Gibbs R."/>
        </authorList>
    </citation>
    <scope>NUCLEOTIDE SEQUENCE [LARGE SCALE GENOMIC DNA]</scope>
    <source>
        <strain evidence="2">ATCC 15826 / DSM 8339 / NCTC 10426 / 6573</strain>
    </source>
</reference>
<accession>C8N6U5</accession>
<sequence>MLTLADLHAENLILFEAISGSHAYGLATPQSDTDIKGVFYLPRRLYYGLDYLPQISDASNDTTYYELGRFVELLLASNPTALELLAAPPDTIRQRAPLMDALRPAWFLSKACQQTFAGYALGQIKKARGLNKKINAPVAAKTPLDFCHILDGARALPLAAWLARSGCEQRRIGLVRLAHARDLYAIYYDADGSRGYRGIQRHPAATGLCTESVAPDSAPLAYLSYNADGYSAHCRHFAEYQQWARERNPARYASTQAHGQGYDAKNLMHTIRLLETARDLARDGTLRVRRDNRDELLAIKHGAFTYDALLTRAEALMTESAALFAASSLPDAVDKEAAIAALVAMREALYG</sequence>
<dbReference type="GeneID" id="84789254"/>
<evidence type="ECO:0000313" key="2">
    <source>
        <dbReference type="Proteomes" id="UP000004870"/>
    </source>
</evidence>
<dbReference type="PANTHER" id="PTHR34817">
    <property type="entry name" value="NUCLEOTIDYLTRANSFERASE"/>
    <property type="match status" value="1"/>
</dbReference>
<dbReference type="EMBL" id="ACKY01000011">
    <property type="protein sequence ID" value="EEV89659.1"/>
    <property type="molecule type" value="Genomic_DNA"/>
</dbReference>
<dbReference type="Pfam" id="PF10127">
    <property type="entry name" value="RlaP"/>
    <property type="match status" value="1"/>
</dbReference>
<organism evidence="1 2">
    <name type="scientific">Cardiobacterium hominis (strain ATCC 15826 / DSM 8339 / NCTC 10426 / 6573)</name>
    <dbReference type="NCBI Taxonomy" id="638300"/>
    <lineage>
        <taxon>Bacteria</taxon>
        <taxon>Pseudomonadati</taxon>
        <taxon>Pseudomonadota</taxon>
        <taxon>Gammaproteobacteria</taxon>
        <taxon>Cardiobacteriales</taxon>
        <taxon>Cardiobacteriaceae</taxon>
        <taxon>Cardiobacterium</taxon>
    </lineage>
</organism>
<dbReference type="AlphaFoldDB" id="C8N6U5"/>
<dbReference type="PANTHER" id="PTHR34817:SF2">
    <property type="entry name" value="NUCLEOTIDYLTRANSFERASE"/>
    <property type="match status" value="1"/>
</dbReference>
<dbReference type="RefSeq" id="WP_004139191.1">
    <property type="nucleotide sequence ID" value="NZ_GG694025.1"/>
</dbReference>
<dbReference type="OrthoDB" id="243791at2"/>
<dbReference type="InterPro" id="IPR018775">
    <property type="entry name" value="RlaP"/>
</dbReference>
<protein>
    <recommendedName>
        <fullName evidence="3">Nucleotidyltransferase</fullName>
    </recommendedName>
</protein>
<evidence type="ECO:0008006" key="3">
    <source>
        <dbReference type="Google" id="ProtNLM"/>
    </source>
</evidence>
<dbReference type="Proteomes" id="UP000004870">
    <property type="component" value="Unassembled WGS sequence"/>
</dbReference>
<proteinExistence type="predicted"/>
<evidence type="ECO:0000313" key="1">
    <source>
        <dbReference type="EMBL" id="EEV89659.1"/>
    </source>
</evidence>
<name>C8N6U5_CARH6</name>
<gene>
    <name evidence="1" type="ORF">HMPREF0198_0221</name>
</gene>
<keyword evidence="2" id="KW-1185">Reference proteome</keyword>
<comment type="caution">
    <text evidence="1">The sequence shown here is derived from an EMBL/GenBank/DDBJ whole genome shotgun (WGS) entry which is preliminary data.</text>
</comment>
<dbReference type="HOGENOM" id="CLU_064931_0_0_6"/>